<dbReference type="InterPro" id="IPR003724">
    <property type="entry name" value="CblAdoTrfase_CobA"/>
</dbReference>
<dbReference type="CDD" id="cd00561">
    <property type="entry name" value="CobA_ACA"/>
    <property type="match status" value="1"/>
</dbReference>
<comment type="pathway">
    <text evidence="1 8">Cofactor biosynthesis; adenosylcobalamin biosynthesis; adenosylcobalamin from cob(II)yrinate a,c-diamide: step 2/7.</text>
</comment>
<dbReference type="EC" id="2.5.1.17" evidence="3 8"/>
<evidence type="ECO:0000259" key="10">
    <source>
        <dbReference type="Pfam" id="PF12557"/>
    </source>
</evidence>
<comment type="catalytic activity">
    <reaction evidence="7 8">
        <text>2 cob(II)alamin + reduced [electron-transfer flavoprotein] + 2 ATP = 2 adenosylcob(III)alamin + 2 triphosphate + oxidized [electron-transfer flavoprotein] + 3 H(+)</text>
        <dbReference type="Rhea" id="RHEA:28671"/>
        <dbReference type="Rhea" id="RHEA-COMP:10685"/>
        <dbReference type="Rhea" id="RHEA-COMP:10686"/>
        <dbReference type="ChEBI" id="CHEBI:15378"/>
        <dbReference type="ChEBI" id="CHEBI:16304"/>
        <dbReference type="ChEBI" id="CHEBI:18036"/>
        <dbReference type="ChEBI" id="CHEBI:18408"/>
        <dbReference type="ChEBI" id="CHEBI:30616"/>
        <dbReference type="ChEBI" id="CHEBI:57692"/>
        <dbReference type="ChEBI" id="CHEBI:58307"/>
        <dbReference type="EC" id="2.5.1.17"/>
    </reaction>
</comment>
<organism evidence="11 12">
    <name type="scientific">Cupriavidus respiraculi</name>
    <dbReference type="NCBI Taxonomy" id="195930"/>
    <lineage>
        <taxon>Bacteria</taxon>
        <taxon>Pseudomonadati</taxon>
        <taxon>Pseudomonadota</taxon>
        <taxon>Betaproteobacteria</taxon>
        <taxon>Burkholderiales</taxon>
        <taxon>Burkholderiaceae</taxon>
        <taxon>Cupriavidus</taxon>
    </lineage>
</organism>
<dbReference type="InterPro" id="IPR027417">
    <property type="entry name" value="P-loop_NTPase"/>
</dbReference>
<dbReference type="PANTHER" id="PTHR46638:SF1">
    <property type="entry name" value="CORRINOID ADENOSYLTRANSFERASE"/>
    <property type="match status" value="1"/>
</dbReference>
<dbReference type="PIRSF" id="PIRSF015617">
    <property type="entry name" value="Adensltrnsf_CobA"/>
    <property type="match status" value="1"/>
</dbReference>
<dbReference type="InterPro" id="IPR025826">
    <property type="entry name" value="Co_AT_N_dom"/>
</dbReference>
<proteinExistence type="inferred from homology"/>
<comment type="subcellular location">
    <subcellularLocation>
        <location evidence="8">Cytoplasm</location>
    </subcellularLocation>
</comment>
<dbReference type="Gene3D" id="3.40.50.300">
    <property type="entry name" value="P-loop containing nucleotide triphosphate hydrolases"/>
    <property type="match status" value="1"/>
</dbReference>
<dbReference type="Pfam" id="PF02572">
    <property type="entry name" value="CobA_CobO_BtuR"/>
    <property type="match status" value="1"/>
</dbReference>
<feature type="domain" description="Cob(I)alamin adenosyltransferase N-terminal" evidence="10">
    <location>
        <begin position="12"/>
        <end position="34"/>
    </location>
</feature>
<name>A0ABM8XBW0_9BURK</name>
<keyword evidence="12" id="KW-1185">Reference proteome</keyword>
<evidence type="ECO:0000313" key="11">
    <source>
        <dbReference type="EMBL" id="CAG9177562.1"/>
    </source>
</evidence>
<evidence type="ECO:0000256" key="4">
    <source>
        <dbReference type="ARBA" id="ARBA00023244"/>
    </source>
</evidence>
<evidence type="ECO:0000256" key="7">
    <source>
        <dbReference type="ARBA" id="ARBA00048692"/>
    </source>
</evidence>
<reference evidence="11 12" key="1">
    <citation type="submission" date="2021-08" db="EMBL/GenBank/DDBJ databases">
        <authorList>
            <person name="Peeters C."/>
        </authorList>
    </citation>
    <scope>NUCLEOTIDE SEQUENCE [LARGE SCALE GENOMIC DNA]</scope>
    <source>
        <strain evidence="11 12">LMG 21510</strain>
    </source>
</reference>
<keyword evidence="8" id="KW-0169">Cobalamin biosynthesis</keyword>
<gene>
    <name evidence="11" type="primary">cobO_2</name>
    <name evidence="11" type="ORF">LMG21510_03331</name>
</gene>
<evidence type="ECO:0000256" key="6">
    <source>
        <dbReference type="ARBA" id="ARBA00048555"/>
    </source>
</evidence>
<feature type="region of interest" description="Disordered" evidence="9">
    <location>
        <begin position="1"/>
        <end position="22"/>
    </location>
</feature>
<sequence length="211" mass="22887">MTDPDGTLPSADSERDARHKARMARKKEVVDAKIAAAQDERGVIVITTGNGKGKSSSGFGMVIRALGHGMRAGVVQFIKGAFPSGEEMFLRRFPEQCAFHVMGEGYTWETQDRARDVAKAEAAWEVACGLLRDPAVGLVLLDELNIALKLHYLDVDKVVADLRARPPMQHVVITGRGAPPALIEAADTVTEMTPVKHAFQQGIKAQRGVEM</sequence>
<keyword evidence="8" id="KW-0547">Nucleotide-binding</keyword>
<comment type="similarity">
    <text evidence="2 8">Belongs to the Cob(I)alamin adenosyltransferase family.</text>
</comment>
<evidence type="ECO:0000256" key="1">
    <source>
        <dbReference type="ARBA" id="ARBA00005121"/>
    </source>
</evidence>
<dbReference type="EMBL" id="CAJZAH010000003">
    <property type="protein sequence ID" value="CAG9177562.1"/>
    <property type="molecule type" value="Genomic_DNA"/>
</dbReference>
<dbReference type="Proteomes" id="UP000721236">
    <property type="component" value="Unassembled WGS sequence"/>
</dbReference>
<evidence type="ECO:0000256" key="8">
    <source>
        <dbReference type="PIRNR" id="PIRNR015617"/>
    </source>
</evidence>
<dbReference type="RefSeq" id="WP_224042825.1">
    <property type="nucleotide sequence ID" value="NZ_CAJZAH010000003.1"/>
</dbReference>
<comment type="function">
    <text evidence="5 8">Required for both de novo synthesis of the corrin ring for the assimilation of exogenous corrinoids. Participates in the adenosylation of a variety of incomplete and complete corrinoids.</text>
</comment>
<keyword evidence="4 8" id="KW-0627">Porphyrin biosynthesis</keyword>
<dbReference type="GO" id="GO:0008817">
    <property type="term" value="F:corrinoid adenosyltransferase activity"/>
    <property type="evidence" value="ECO:0007669"/>
    <property type="project" value="UniProtKB-EC"/>
</dbReference>
<evidence type="ECO:0000256" key="3">
    <source>
        <dbReference type="ARBA" id="ARBA00012454"/>
    </source>
</evidence>
<dbReference type="Pfam" id="PF12557">
    <property type="entry name" value="Co_AT_N"/>
    <property type="match status" value="1"/>
</dbReference>
<accession>A0ABM8XBW0</accession>
<evidence type="ECO:0000256" key="5">
    <source>
        <dbReference type="ARBA" id="ARBA00024929"/>
    </source>
</evidence>
<dbReference type="PANTHER" id="PTHR46638">
    <property type="entry name" value="CORRINOID ADENOSYLTRANSFERASE"/>
    <property type="match status" value="1"/>
</dbReference>
<comment type="caution">
    <text evidence="11">The sequence shown here is derived from an EMBL/GenBank/DDBJ whole genome shotgun (WGS) entry which is preliminary data.</text>
</comment>
<keyword evidence="8" id="KW-0067">ATP-binding</keyword>
<comment type="catalytic activity">
    <reaction evidence="6 8">
        <text>2 cob(II)yrinate a,c diamide + reduced [electron-transfer flavoprotein] + 2 ATP = 2 adenosylcob(III)yrinate a,c-diamide + 2 triphosphate + oxidized [electron-transfer flavoprotein] + 3 H(+)</text>
        <dbReference type="Rhea" id="RHEA:11528"/>
        <dbReference type="Rhea" id="RHEA-COMP:10685"/>
        <dbReference type="Rhea" id="RHEA-COMP:10686"/>
        <dbReference type="ChEBI" id="CHEBI:15378"/>
        <dbReference type="ChEBI" id="CHEBI:18036"/>
        <dbReference type="ChEBI" id="CHEBI:30616"/>
        <dbReference type="ChEBI" id="CHEBI:57692"/>
        <dbReference type="ChEBI" id="CHEBI:58307"/>
        <dbReference type="ChEBI" id="CHEBI:58503"/>
        <dbReference type="ChEBI" id="CHEBI:58537"/>
        <dbReference type="EC" id="2.5.1.17"/>
    </reaction>
</comment>
<dbReference type="NCBIfam" id="TIGR00708">
    <property type="entry name" value="cobA"/>
    <property type="match status" value="1"/>
</dbReference>
<keyword evidence="8 11" id="KW-0808">Transferase</keyword>
<keyword evidence="8" id="KW-0963">Cytoplasm</keyword>
<evidence type="ECO:0000256" key="2">
    <source>
        <dbReference type="ARBA" id="ARBA00007487"/>
    </source>
</evidence>
<dbReference type="NCBIfam" id="NF004637">
    <property type="entry name" value="PRK05986.1"/>
    <property type="match status" value="1"/>
</dbReference>
<evidence type="ECO:0000313" key="12">
    <source>
        <dbReference type="Proteomes" id="UP000721236"/>
    </source>
</evidence>
<evidence type="ECO:0000256" key="9">
    <source>
        <dbReference type="SAM" id="MobiDB-lite"/>
    </source>
</evidence>
<dbReference type="SUPFAM" id="SSF52540">
    <property type="entry name" value="P-loop containing nucleoside triphosphate hydrolases"/>
    <property type="match status" value="1"/>
</dbReference>
<protein>
    <recommendedName>
        <fullName evidence="3 8">Corrinoid adenosyltransferase</fullName>
        <ecNumber evidence="3 8">2.5.1.17</ecNumber>
    </recommendedName>
    <alternativeName>
        <fullName evidence="8">Cob(II)alamin adenosyltransferase</fullName>
    </alternativeName>
    <alternativeName>
        <fullName evidence="8">Cob(II)yrinic acid a,c-diamide adenosyltransferase</fullName>
    </alternativeName>
</protein>